<reference evidence="1 2" key="1">
    <citation type="journal article" date="2017" name="Gigascience">
        <title>Draft genome of the honey bee ectoparasitic mite, Tropilaelaps mercedesae, is shaped by the parasitic life history.</title>
        <authorList>
            <person name="Dong X."/>
            <person name="Armstrong S.D."/>
            <person name="Xia D."/>
            <person name="Makepeace B.L."/>
            <person name="Darby A.C."/>
            <person name="Kadowaki T."/>
        </authorList>
    </citation>
    <scope>NUCLEOTIDE SEQUENCE [LARGE SCALE GENOMIC DNA]</scope>
    <source>
        <strain evidence="1">Wuxi-XJTLU</strain>
    </source>
</reference>
<dbReference type="EMBL" id="MNPL01022416">
    <property type="protein sequence ID" value="OQR69044.1"/>
    <property type="molecule type" value="Genomic_DNA"/>
</dbReference>
<gene>
    <name evidence="1" type="ORF">BIW11_04451</name>
</gene>
<dbReference type="InParanoid" id="A0A1V9X6C1"/>
<sequence length="73" mass="8334">MFVLTLLGFCDDRWVNIEVPTVQKVLFSGCCGLIEAQAHRRPSGGNRLSSRSLSASTQLQDELRIRHLRHQRQ</sequence>
<name>A0A1V9X6C1_9ACAR</name>
<comment type="caution">
    <text evidence="1">The sequence shown here is derived from an EMBL/GenBank/DDBJ whole genome shotgun (WGS) entry which is preliminary data.</text>
</comment>
<dbReference type="Proteomes" id="UP000192247">
    <property type="component" value="Unassembled WGS sequence"/>
</dbReference>
<organism evidence="1 2">
    <name type="scientific">Tropilaelaps mercedesae</name>
    <dbReference type="NCBI Taxonomy" id="418985"/>
    <lineage>
        <taxon>Eukaryota</taxon>
        <taxon>Metazoa</taxon>
        <taxon>Ecdysozoa</taxon>
        <taxon>Arthropoda</taxon>
        <taxon>Chelicerata</taxon>
        <taxon>Arachnida</taxon>
        <taxon>Acari</taxon>
        <taxon>Parasitiformes</taxon>
        <taxon>Mesostigmata</taxon>
        <taxon>Gamasina</taxon>
        <taxon>Dermanyssoidea</taxon>
        <taxon>Laelapidae</taxon>
        <taxon>Tropilaelaps</taxon>
    </lineage>
</organism>
<keyword evidence="2" id="KW-1185">Reference proteome</keyword>
<evidence type="ECO:0000313" key="1">
    <source>
        <dbReference type="EMBL" id="OQR69044.1"/>
    </source>
</evidence>
<dbReference type="AlphaFoldDB" id="A0A1V9X6C1"/>
<accession>A0A1V9X6C1</accession>
<protein>
    <submittedName>
        <fullName evidence="1">Uncharacterized protein</fullName>
    </submittedName>
</protein>
<proteinExistence type="predicted"/>
<evidence type="ECO:0000313" key="2">
    <source>
        <dbReference type="Proteomes" id="UP000192247"/>
    </source>
</evidence>